<gene>
    <name evidence="3" type="ORF">FHL15_000081</name>
</gene>
<feature type="region of interest" description="Disordered" evidence="1">
    <location>
        <begin position="1050"/>
        <end position="1121"/>
    </location>
</feature>
<feature type="compositionally biased region" description="Basic residues" evidence="1">
    <location>
        <begin position="1198"/>
        <end position="1207"/>
    </location>
</feature>
<evidence type="ECO:0000313" key="4">
    <source>
        <dbReference type="Proteomes" id="UP000319160"/>
    </source>
</evidence>
<feature type="compositionally biased region" description="Polar residues" evidence="1">
    <location>
        <begin position="1089"/>
        <end position="1099"/>
    </location>
</feature>
<feature type="compositionally biased region" description="Polar residues" evidence="1">
    <location>
        <begin position="1050"/>
        <end position="1060"/>
    </location>
</feature>
<comment type="caution">
    <text evidence="3">The sequence shown here is derived from an EMBL/GenBank/DDBJ whole genome shotgun (WGS) entry which is preliminary data.</text>
</comment>
<proteinExistence type="predicted"/>
<feature type="domain" description="C2H2-type" evidence="2">
    <location>
        <begin position="259"/>
        <end position="283"/>
    </location>
</feature>
<dbReference type="EMBL" id="VFLP01000001">
    <property type="protein sequence ID" value="TRX98739.1"/>
    <property type="molecule type" value="Genomic_DNA"/>
</dbReference>
<dbReference type="PROSITE" id="PS00028">
    <property type="entry name" value="ZINC_FINGER_C2H2_1"/>
    <property type="match status" value="1"/>
</dbReference>
<feature type="compositionally biased region" description="Basic and acidic residues" evidence="1">
    <location>
        <begin position="1183"/>
        <end position="1195"/>
    </location>
</feature>
<feature type="region of interest" description="Disordered" evidence="1">
    <location>
        <begin position="1183"/>
        <end position="1207"/>
    </location>
</feature>
<feature type="region of interest" description="Disordered" evidence="1">
    <location>
        <begin position="424"/>
        <end position="454"/>
    </location>
</feature>
<dbReference type="OrthoDB" id="5366163at2759"/>
<feature type="region of interest" description="Disordered" evidence="1">
    <location>
        <begin position="138"/>
        <end position="225"/>
    </location>
</feature>
<feature type="region of interest" description="Disordered" evidence="1">
    <location>
        <begin position="363"/>
        <end position="382"/>
    </location>
</feature>
<dbReference type="SMART" id="SM00355">
    <property type="entry name" value="ZnF_C2H2"/>
    <property type="match status" value="2"/>
</dbReference>
<reference evidence="4" key="1">
    <citation type="submission" date="2019-06" db="EMBL/GenBank/DDBJ databases">
        <title>Draft genome sequence of the griseofulvin-producing fungus Xylaria cubensis strain G536.</title>
        <authorList>
            <person name="Mead M.E."/>
            <person name="Raja H.A."/>
            <person name="Steenwyk J.L."/>
            <person name="Knowles S.L."/>
            <person name="Oberlies N.H."/>
            <person name="Rokas A."/>
        </authorList>
    </citation>
    <scope>NUCLEOTIDE SEQUENCE [LARGE SCALE GENOMIC DNA]</scope>
    <source>
        <strain evidence="4">G536</strain>
    </source>
</reference>
<name>A0A553IEV8_9PEZI</name>
<feature type="compositionally biased region" description="Polar residues" evidence="1">
    <location>
        <begin position="429"/>
        <end position="442"/>
    </location>
</feature>
<feature type="region of interest" description="Disordered" evidence="1">
    <location>
        <begin position="776"/>
        <end position="800"/>
    </location>
</feature>
<keyword evidence="4" id="KW-1185">Reference proteome</keyword>
<protein>
    <recommendedName>
        <fullName evidence="2">C2H2-type domain-containing protein</fullName>
    </recommendedName>
</protein>
<evidence type="ECO:0000259" key="2">
    <source>
        <dbReference type="PROSITE" id="PS00028"/>
    </source>
</evidence>
<feature type="compositionally biased region" description="Polar residues" evidence="1">
    <location>
        <begin position="1106"/>
        <end position="1119"/>
    </location>
</feature>
<dbReference type="STRING" id="2512241.A0A553IEV8"/>
<accession>A0A553IEV8</accession>
<sequence>MLGTIQHIGSLLGAFARWPTTLKNTETPSISSLETTECALCRLSPACNTSKDEEFITGLNSNFTGRRITSSSTLSVLFASESPVWGSLGYDWTKPESCSQHFVIATQLGDKAQWADPCSALLPTPAAYLTESFWTPTPQRAHPMHHGARRETIIFKDKDMGRQRSKLPRKTLLLPKHDEPVHTDPRPGRPSTPLSTRPSHLRRHSQSSLRSESRTRTPVSCVSRESMSGEGCARQRFIVWAAVKRNRSVRMAASERLRCPLLRCGERFDEHEEMLRHLTQCQHLTTGEYVCYECMKVERFNDKRCACCLGQPTKRRRIVNMAKHFFSSIGSAKVRRENSDPLTYNARSRSPSYDSLIVNGSEQHGEAQIGEATQRVERDTNVEPRQPQLELNSTELLELDSTPLQPTTELDAVSYNAHPTATVGPLGSCTETSKAPLSTVPSRISKPRQSPDFPDVITGALRSGGRRPSLALNTQVDQYRTKPYMAYLSPNASFQSASHNISPITPWSASSESSAIWTVVSGRDTVLASPITPLSANAHPTAPQGNGVSSSTERGIDLLDCPESPCDYFSGDLPRLHEDSQLFSAIPRLLSGPLMPSYDPKDNYPWLSSMNTELSFSTSVNMMFTDPNAKTAMPPDFLGSQIPGSETKTLVEQVWDALGEHFSNSVSKLSRLQNNPLADNLRGQTPRMVASAGLLRFRRILNQGYSARPDPLEYLCFIHLIYSISLVLHQDSFLAMSNKLYEQAVAYSVLFDSTYRDSYCQIVTTIWQQNSHEPRERFGDLTNRPTGNKGKEPDYHSGSMTMANPDPLVVTGQDFLDELENIMVNSNTQQHMEVLGSDLWSLHFTSNQPSLQVPTPLTIASGFIVQDLYRRYHDSEDFLRKLKEIGQNARAGYYSTIRKLELELIQTGRLPSSSHPFAVSLLTLFSKNCFTSDDFLSQYIIQVRSLCDQVYSQPENRPRVEYHLLGISLIDSLIRSISREPQQSQEGHAEYPLVPFSYDDQFLMQDLNKTFGWNYPMIHSTQQPVSAEGVAAFGSTLDLAALQSVTPDAQLATNSPNTLPMRSDASETSRESYTVSPAPLSDAPPDIPVSSSYRSTPPSQARGEGSETSGPSTLGSSGQKVEANERCEICGYRPKGDPQWFKGSMAKHKKMQHSTNPPIIYKCPFPGCNSEYKNRRDNLRQHQIEKNHFVGDEAAQRPPKRKRREHA</sequence>
<dbReference type="InterPro" id="IPR013087">
    <property type="entry name" value="Znf_C2H2_type"/>
</dbReference>
<dbReference type="AlphaFoldDB" id="A0A553IEV8"/>
<evidence type="ECO:0000313" key="3">
    <source>
        <dbReference type="EMBL" id="TRX98739.1"/>
    </source>
</evidence>
<feature type="compositionally biased region" description="Basic and acidic residues" evidence="1">
    <location>
        <begin position="149"/>
        <end position="162"/>
    </location>
</feature>
<organism evidence="3 4">
    <name type="scientific">Xylaria flabelliformis</name>
    <dbReference type="NCBI Taxonomy" id="2512241"/>
    <lineage>
        <taxon>Eukaryota</taxon>
        <taxon>Fungi</taxon>
        <taxon>Dikarya</taxon>
        <taxon>Ascomycota</taxon>
        <taxon>Pezizomycotina</taxon>
        <taxon>Sordariomycetes</taxon>
        <taxon>Xylariomycetidae</taxon>
        <taxon>Xylariales</taxon>
        <taxon>Xylariaceae</taxon>
        <taxon>Xylaria</taxon>
    </lineage>
</organism>
<dbReference type="Proteomes" id="UP000319160">
    <property type="component" value="Unassembled WGS sequence"/>
</dbReference>
<evidence type="ECO:0000256" key="1">
    <source>
        <dbReference type="SAM" id="MobiDB-lite"/>
    </source>
</evidence>
<feature type="compositionally biased region" description="Basic and acidic residues" evidence="1">
    <location>
        <begin position="175"/>
        <end position="187"/>
    </location>
</feature>